<protein>
    <submittedName>
        <fullName evidence="1">CDC27 family protein</fullName>
    </submittedName>
</protein>
<evidence type="ECO:0000313" key="2">
    <source>
        <dbReference type="Proteomes" id="UP000829194"/>
    </source>
</evidence>
<proteinExistence type="predicted"/>
<dbReference type="InterPro" id="IPR011990">
    <property type="entry name" value="TPR-like_helical_dom_sf"/>
</dbReference>
<dbReference type="EMBL" id="CP093547">
    <property type="protein sequence ID" value="UNP29363.1"/>
    <property type="molecule type" value="Genomic_DNA"/>
</dbReference>
<dbReference type="Gene3D" id="1.25.40.10">
    <property type="entry name" value="Tetratricopeptide repeat domain"/>
    <property type="match status" value="1"/>
</dbReference>
<dbReference type="Proteomes" id="UP000829194">
    <property type="component" value="Chromosome"/>
</dbReference>
<sequence length="150" mass="16558">MMHTDMNPLLDDVESQVLDLANQAIGHQVNGEPRQAAQHWARAIALADTGMDEDEIRYWLRSGLAEALYQLGDDDACIAAAREARAWCLQQQTPLASLLLGQSLFRRGHAEAALDALREAQSMIGSRFFEAIDSEHRDGIAQLMAQTRAA</sequence>
<dbReference type="RefSeq" id="WP_148649109.1">
    <property type="nucleotide sequence ID" value="NZ_CP011131.1"/>
</dbReference>
<organism evidence="1 2">
    <name type="scientific">Lysobacter gummosus</name>
    <dbReference type="NCBI Taxonomy" id="262324"/>
    <lineage>
        <taxon>Bacteria</taxon>
        <taxon>Pseudomonadati</taxon>
        <taxon>Pseudomonadota</taxon>
        <taxon>Gammaproteobacteria</taxon>
        <taxon>Lysobacterales</taxon>
        <taxon>Lysobacteraceae</taxon>
        <taxon>Lysobacter</taxon>
    </lineage>
</organism>
<evidence type="ECO:0000313" key="1">
    <source>
        <dbReference type="EMBL" id="UNP29363.1"/>
    </source>
</evidence>
<dbReference type="SUPFAM" id="SSF48452">
    <property type="entry name" value="TPR-like"/>
    <property type="match status" value="1"/>
</dbReference>
<keyword evidence="2" id="KW-1185">Reference proteome</keyword>
<gene>
    <name evidence="1" type="ORF">MOV92_23330</name>
</gene>
<reference evidence="1 2" key="1">
    <citation type="submission" date="2022-03" db="EMBL/GenBank/DDBJ databases">
        <title>Complete genome sequence of Lysobacter capsici VKM B-2533 and Lysobacter gummosus 10.1.1, promising sources of lytic agents.</title>
        <authorList>
            <person name="Tarlachkov S.V."/>
            <person name="Kudryakova I.V."/>
            <person name="Afoshin A.S."/>
            <person name="Leontyevskaya E.A."/>
            <person name="Leontyevskaya N.V."/>
        </authorList>
    </citation>
    <scope>NUCLEOTIDE SEQUENCE [LARGE SCALE GENOMIC DNA]</scope>
    <source>
        <strain evidence="1 2">10.1.1</strain>
    </source>
</reference>
<accession>A0ABY3XES1</accession>
<name>A0ABY3XES1_9GAMM</name>